<keyword evidence="4" id="KW-1185">Reference proteome</keyword>
<dbReference type="InterPro" id="IPR036869">
    <property type="entry name" value="J_dom_sf"/>
</dbReference>
<dbReference type="PANTHER" id="PTHR24074">
    <property type="entry name" value="CO-CHAPERONE PROTEIN DJLA"/>
    <property type="match status" value="1"/>
</dbReference>
<dbReference type="PRINTS" id="PR00625">
    <property type="entry name" value="JDOMAIN"/>
</dbReference>
<evidence type="ECO:0000313" key="4">
    <source>
        <dbReference type="Proteomes" id="UP000287224"/>
    </source>
</evidence>
<evidence type="ECO:0000313" key="3">
    <source>
        <dbReference type="EMBL" id="GCE08200.1"/>
    </source>
</evidence>
<dbReference type="AlphaFoldDB" id="A0A401ZN15"/>
<dbReference type="SUPFAM" id="SSF46565">
    <property type="entry name" value="Chaperone J-domain"/>
    <property type="match status" value="1"/>
</dbReference>
<feature type="domain" description="J" evidence="2">
    <location>
        <begin position="6"/>
        <end position="70"/>
    </location>
</feature>
<name>A0A401ZN15_9CHLR</name>
<dbReference type="PROSITE" id="PS50076">
    <property type="entry name" value="DNAJ_2"/>
    <property type="match status" value="1"/>
</dbReference>
<dbReference type="Proteomes" id="UP000287224">
    <property type="component" value="Unassembled WGS sequence"/>
</dbReference>
<comment type="caution">
    <text evidence="3">The sequence shown here is derived from an EMBL/GenBank/DDBJ whole genome shotgun (WGS) entry which is preliminary data.</text>
</comment>
<dbReference type="OrthoDB" id="9779889at2"/>
<feature type="region of interest" description="Disordered" evidence="1">
    <location>
        <begin position="62"/>
        <end position="94"/>
    </location>
</feature>
<gene>
    <name evidence="3" type="ORF">KDAU_55290</name>
</gene>
<dbReference type="RefSeq" id="WP_126600582.1">
    <property type="nucleotide sequence ID" value="NZ_BIFQ01000002.1"/>
</dbReference>
<sequence>MEKFTDYYAVLRVEPTASAETIKKAFKHLALQYHPDVYKGEDAEEKTREILLAYQTLSDPERRRSFDMSRRSHVPGSPINAATAGGKAYEEEPRKPSRAFAFPPLDERSPAQIDLGDITYLLSAHEVRKLKDTGMLRGTKMPSHGDTYYCHRCHHRWQASSRPKTCPNCQAPDWNEYLLLRCKHCQAVFESEQIRNEVGAMRYGDDSLCHPYELFPLCPQCGKAEWCPAEEERLWNVRDRAARINKWRHRFGLD</sequence>
<evidence type="ECO:0000259" key="2">
    <source>
        <dbReference type="PROSITE" id="PS50076"/>
    </source>
</evidence>
<dbReference type="InterPro" id="IPR050817">
    <property type="entry name" value="DjlA_DnaK_co-chaperone"/>
</dbReference>
<dbReference type="SMART" id="SM00271">
    <property type="entry name" value="DnaJ"/>
    <property type="match status" value="1"/>
</dbReference>
<evidence type="ECO:0000256" key="1">
    <source>
        <dbReference type="SAM" id="MobiDB-lite"/>
    </source>
</evidence>
<proteinExistence type="predicted"/>
<reference evidence="4" key="1">
    <citation type="submission" date="2018-12" db="EMBL/GenBank/DDBJ databases">
        <title>Tengunoibacter tsumagoiensis gen. nov., sp. nov., Dictyobacter kobayashii sp. nov., D. alpinus sp. nov., and D. joshuensis sp. nov. and description of Dictyobacteraceae fam. nov. within the order Ktedonobacterales isolated from Tengu-no-mugimeshi.</title>
        <authorList>
            <person name="Wang C.M."/>
            <person name="Zheng Y."/>
            <person name="Sakai Y."/>
            <person name="Toyoda A."/>
            <person name="Minakuchi Y."/>
            <person name="Abe K."/>
            <person name="Yokota A."/>
            <person name="Yabe S."/>
        </authorList>
    </citation>
    <scope>NUCLEOTIDE SEQUENCE [LARGE SCALE GENOMIC DNA]</scope>
    <source>
        <strain evidence="4">S-27</strain>
    </source>
</reference>
<protein>
    <recommendedName>
        <fullName evidence="2">J domain-containing protein</fullName>
    </recommendedName>
</protein>
<dbReference type="InterPro" id="IPR001623">
    <property type="entry name" value="DnaJ_domain"/>
</dbReference>
<dbReference type="CDD" id="cd06257">
    <property type="entry name" value="DnaJ"/>
    <property type="match status" value="1"/>
</dbReference>
<dbReference type="Gene3D" id="1.10.287.110">
    <property type="entry name" value="DnaJ domain"/>
    <property type="match status" value="1"/>
</dbReference>
<accession>A0A401ZN15</accession>
<organism evidence="3 4">
    <name type="scientific">Dictyobacter aurantiacus</name>
    <dbReference type="NCBI Taxonomy" id="1936993"/>
    <lineage>
        <taxon>Bacteria</taxon>
        <taxon>Bacillati</taxon>
        <taxon>Chloroflexota</taxon>
        <taxon>Ktedonobacteria</taxon>
        <taxon>Ktedonobacterales</taxon>
        <taxon>Dictyobacteraceae</taxon>
        <taxon>Dictyobacter</taxon>
    </lineage>
</organism>
<dbReference type="Pfam" id="PF00226">
    <property type="entry name" value="DnaJ"/>
    <property type="match status" value="1"/>
</dbReference>
<dbReference type="EMBL" id="BIFQ01000002">
    <property type="protein sequence ID" value="GCE08200.1"/>
    <property type="molecule type" value="Genomic_DNA"/>
</dbReference>